<evidence type="ECO:0000256" key="2">
    <source>
        <dbReference type="ARBA" id="ARBA00022723"/>
    </source>
</evidence>
<comment type="caution">
    <text evidence="7">The sequence shown here is derived from an EMBL/GenBank/DDBJ whole genome shotgun (WGS) entry which is preliminary data.</text>
</comment>
<evidence type="ECO:0000256" key="4">
    <source>
        <dbReference type="ARBA" id="ARBA00023004"/>
    </source>
</evidence>
<dbReference type="GO" id="GO:0010436">
    <property type="term" value="F:carotenoid dioxygenase activity"/>
    <property type="evidence" value="ECO:0007669"/>
    <property type="project" value="TreeGrafter"/>
</dbReference>
<dbReference type="GO" id="GO:0046872">
    <property type="term" value="F:metal ion binding"/>
    <property type="evidence" value="ECO:0007669"/>
    <property type="project" value="UniProtKB-KW"/>
</dbReference>
<dbReference type="EMBL" id="BMJQ01000006">
    <property type="protein sequence ID" value="GGF19873.1"/>
    <property type="molecule type" value="Genomic_DNA"/>
</dbReference>
<dbReference type="PANTHER" id="PTHR10543">
    <property type="entry name" value="BETA-CAROTENE DIOXYGENASE"/>
    <property type="match status" value="1"/>
</dbReference>
<dbReference type="RefSeq" id="WP_189046557.1">
    <property type="nucleotide sequence ID" value="NZ_BMJQ01000006.1"/>
</dbReference>
<dbReference type="Proteomes" id="UP000646365">
    <property type="component" value="Unassembled WGS sequence"/>
</dbReference>
<name>A0A8J3E576_9PROT</name>
<comment type="similarity">
    <text evidence="1 6">Belongs to the carotenoid oxygenase family.</text>
</comment>
<gene>
    <name evidence="7" type="ORF">GCM10011611_27310</name>
</gene>
<dbReference type="GO" id="GO:0016121">
    <property type="term" value="P:carotene catabolic process"/>
    <property type="evidence" value="ECO:0007669"/>
    <property type="project" value="TreeGrafter"/>
</dbReference>
<evidence type="ECO:0000256" key="1">
    <source>
        <dbReference type="ARBA" id="ARBA00006787"/>
    </source>
</evidence>
<reference evidence="7" key="1">
    <citation type="journal article" date="2014" name="Int. J. Syst. Evol. Microbiol.">
        <title>Complete genome sequence of Corynebacterium casei LMG S-19264T (=DSM 44701T), isolated from a smear-ripened cheese.</title>
        <authorList>
            <consortium name="US DOE Joint Genome Institute (JGI-PGF)"/>
            <person name="Walter F."/>
            <person name="Albersmeier A."/>
            <person name="Kalinowski J."/>
            <person name="Ruckert C."/>
        </authorList>
    </citation>
    <scope>NUCLEOTIDE SEQUENCE</scope>
    <source>
        <strain evidence="7">CGMCC 1.15725</strain>
    </source>
</reference>
<protein>
    <recommendedName>
        <fullName evidence="6">Dioxygenase</fullName>
        <ecNumber evidence="6">1.13.11.-</ecNumber>
    </recommendedName>
</protein>
<comment type="cofactor">
    <cofactor evidence="5 6">
        <name>Fe(2+)</name>
        <dbReference type="ChEBI" id="CHEBI:29033"/>
    </cofactor>
    <text evidence="5 6">Binds 1 Fe(2+) ion per subunit.</text>
</comment>
<dbReference type="InterPro" id="IPR004294">
    <property type="entry name" value="Carotenoid_Oase"/>
</dbReference>
<keyword evidence="3 6" id="KW-0560">Oxidoreductase</keyword>
<dbReference type="SUPFAM" id="SSF50998">
    <property type="entry name" value="Quinoprotein alcohol dehydrogenase-like"/>
    <property type="match status" value="1"/>
</dbReference>
<evidence type="ECO:0000313" key="7">
    <source>
        <dbReference type="EMBL" id="GGF19873.1"/>
    </source>
</evidence>
<feature type="binding site" evidence="5">
    <location>
        <position position="254"/>
    </location>
    <ligand>
        <name>Fe cation</name>
        <dbReference type="ChEBI" id="CHEBI:24875"/>
        <note>catalytic</note>
    </ligand>
</feature>
<dbReference type="Pfam" id="PF03055">
    <property type="entry name" value="RPE65"/>
    <property type="match status" value="1"/>
</dbReference>
<reference evidence="7" key="2">
    <citation type="submission" date="2020-09" db="EMBL/GenBank/DDBJ databases">
        <authorList>
            <person name="Sun Q."/>
            <person name="Zhou Y."/>
        </authorList>
    </citation>
    <scope>NUCLEOTIDE SEQUENCE</scope>
    <source>
        <strain evidence="7">CGMCC 1.15725</strain>
    </source>
</reference>
<dbReference type="InterPro" id="IPR011047">
    <property type="entry name" value="Quinoprotein_ADH-like_sf"/>
</dbReference>
<evidence type="ECO:0000313" key="8">
    <source>
        <dbReference type="Proteomes" id="UP000646365"/>
    </source>
</evidence>
<dbReference type="InterPro" id="IPR006311">
    <property type="entry name" value="TAT_signal"/>
</dbReference>
<dbReference type="AlphaFoldDB" id="A0A8J3E576"/>
<organism evidence="7 8">
    <name type="scientific">Aliidongia dinghuensis</name>
    <dbReference type="NCBI Taxonomy" id="1867774"/>
    <lineage>
        <taxon>Bacteria</taxon>
        <taxon>Pseudomonadati</taxon>
        <taxon>Pseudomonadota</taxon>
        <taxon>Alphaproteobacteria</taxon>
        <taxon>Rhodospirillales</taxon>
        <taxon>Dongiaceae</taxon>
        <taxon>Aliidongia</taxon>
    </lineage>
</organism>
<accession>A0A8J3E576</accession>
<dbReference type="PROSITE" id="PS51318">
    <property type="entry name" value="TAT"/>
    <property type="match status" value="1"/>
</dbReference>
<feature type="binding site" evidence="5">
    <location>
        <position position="509"/>
    </location>
    <ligand>
        <name>Fe cation</name>
        <dbReference type="ChEBI" id="CHEBI:24875"/>
        <note>catalytic</note>
    </ligand>
</feature>
<dbReference type="EC" id="1.13.11.-" evidence="6"/>
<dbReference type="PANTHER" id="PTHR10543:SF89">
    <property type="entry name" value="CAROTENOID 9,10(9',10')-CLEAVAGE DIOXYGENASE 1"/>
    <property type="match status" value="1"/>
</dbReference>
<evidence type="ECO:0000256" key="6">
    <source>
        <dbReference type="RuleBase" id="RU364048"/>
    </source>
</evidence>
<feature type="binding site" evidence="5">
    <location>
        <position position="321"/>
    </location>
    <ligand>
        <name>Fe cation</name>
        <dbReference type="ChEBI" id="CHEBI:24875"/>
        <note>catalytic</note>
    </ligand>
</feature>
<keyword evidence="8" id="KW-1185">Reference proteome</keyword>
<feature type="binding site" evidence="5">
    <location>
        <position position="204"/>
    </location>
    <ligand>
        <name>Fe cation</name>
        <dbReference type="ChEBI" id="CHEBI:24875"/>
        <note>catalytic</note>
    </ligand>
</feature>
<evidence type="ECO:0000256" key="5">
    <source>
        <dbReference type="PIRSR" id="PIRSR604294-1"/>
    </source>
</evidence>
<proteinExistence type="inferred from homology"/>
<keyword evidence="6 7" id="KW-0223">Dioxygenase</keyword>
<keyword evidence="4 5" id="KW-0408">Iron</keyword>
<evidence type="ECO:0000256" key="3">
    <source>
        <dbReference type="ARBA" id="ARBA00023002"/>
    </source>
</evidence>
<sequence length="515" mass="55665">MFTRRQTIGLLGGGGATLALGTCAAETAAQSAAAPLADDRRWLAKLGEGLRQEYDYAPDVEGRLPDGLAGTLYRNGPGLFERDGAKKRNLLDGDGMIRATSFESGRVRFRTRFVRTRKYLAEEEAGAFRYPTWTTPAPGFLDNIPCIPSRSQAGITPVVKDGVLYAFDEVGGPYGLDPATLETRREIDPYEGAADSGPANYKAHTKTDGATGRWVLVGQRGRVSPELHIMVKDRAGRQERHVAQPNPRGAAYFHDFFWAEPYVVFYLQPALLSPLPMLAGFRPFAESLDWRPDEGGLLFVVDTTGARPPLTVEVPAVWMWHALNAYTAGDTIVADFVGYDAPDHFLGPNAALHAIMQGREGTAEAPGTLRRLTIDLTGRRARLETVAAGRYEFPVVPPARAGRKHRYGYVASLDSGQGWFHDGLARIDTATGAIAAFHFGPGHYVSEPVFVPDPAGAASTAAEDRGWLLAEVLDGASGTSALAVFDAAGLKAGPIAKVRLSHHLPMSFHGWWQAA</sequence>
<keyword evidence="2 5" id="KW-0479">Metal-binding</keyword>